<dbReference type="GO" id="GO:0016020">
    <property type="term" value="C:membrane"/>
    <property type="evidence" value="ECO:0007669"/>
    <property type="project" value="UniProtKB-SubCell"/>
</dbReference>
<feature type="coiled-coil region" evidence="7">
    <location>
        <begin position="15"/>
        <end position="42"/>
    </location>
</feature>
<dbReference type="SUPFAM" id="SSF53474">
    <property type="entry name" value="alpha/beta-Hydrolases"/>
    <property type="match status" value="1"/>
</dbReference>
<dbReference type="EMBL" id="CVMV01000059">
    <property type="protein sequence ID" value="CRG96396.1"/>
    <property type="molecule type" value="Genomic_DNA"/>
</dbReference>
<dbReference type="PANTHER" id="PTHR48182:SF2">
    <property type="entry name" value="PROTEIN SERAC1"/>
    <property type="match status" value="1"/>
</dbReference>
<sequence length="1384" mass="166561">MFDRLLDKISIASVNLLACNNLENSKKNVRELEKKKKKDKKVISFPLLLNIQDSINKKKTILYYYNAKRQDAFLYLLKKKKYSKIKLLINDIINTYKDKEFLSDFSLNFIYEYIKNKNSIRFLKNSDVYSLLLILSQEFLKCDINSSLINDKNTKILKVSCFLLRYICINKAQSEILDDTFALIFLMKLNYIFNKKKEVRHKHLKGNYNFYFYLLLLYYYIYVYNNTKNIILLPSRFIYKYKYNYINELSLVQKKYDHLKNDFYNINRYGTYTINDYNNFSILDNYLKKRKHIFFLKTNYMINFNCLKENFNIFFKFNDISNVHFIMDLSKLKIFQMSLYEYSVNNKSEIINDSLNNYLEFSLNILFKLNSNIIKNNENFIYEKMKKNKKINTLKKRNDLSNKKKNKRNKLRKSILLKNINNKKKKGENKIILAELVYQVLDYITLNEKMYFNNKSNIIENCLSEIINYIEKKYKLKYVTNARDSSISPNEKKKYKERKNLNNEENVLFNIINIENKLKNKNNLNLENLLKKINELLNIIQNSSVYINTGLHIILRNIFINNLNSLNLDLLFLINMYSNNNFKRKFFHYDLDYIPSTDNSFSSTTEKEGKDNNKNENEKNEIEKENEKMSITSLYLPSLNLPSFNKLEEENNFNSEIQKKSQIKKRQNNNIYNELAIIIKIFANCFSVKDLCFNSFSLLYFMYKNLLQNVISISFNFTYFISAEFFFFNDNINFHSLVYLKKELIPSSLYFDSIRAYTNIKSHYEYFLHEIKERKKKFKKIKSILLKNLNKGDKGIKKLCKNKKKKRKNNKTFESFSEGVDKLLKEEILEKKISNRNTLYKQTKTKKKKILLDEHMYMISKYNHYFYNLHDRFLPIYTYSKKYNIYKNNIWVKNTKKKENKKCTKKERKKKKKKKVDIVFVHGLRGSALRTWRFSNLYDNGSTYYFYNKNKKLKKKKVNKKNRTYNNNNIKLNEINSKNKINFIETIKKENENPDKTFNNSLKEKIEESKVELKKKDERLTVKNNDMNNLKERENVMIFDESIKKIRQCLKLKNKFQFIINENVINILMLNYKHNQNILPMFTNTRIISKNVFKSVFLHDQKLKNDLDLYSDLLSYQLWPIYLLYPHKKNSNIYILNYYSPLYPDSTFYTKTYLKKKKKKKKSNSVNIIKKKETKNVYSYINILNYFFNKNDDDYNNKKYFYTDRMNLEELSNFLLKKLKNINLGKNNDIIFIAHSMGGLLTQYVLLKNDDILNKTKFIFFYASPHFGSPLSSTALLFKTFLSPYVYELNDYDSTLSYLQHCFRERIKNKGIKVYSFSESEKTPLPFIGLQRMIVPSIFAYLYYSKIFAIIKNCNHLEISKLNSEEDIKYYYLNKAIKKILKKD</sequence>
<keyword evidence="9" id="KW-1133">Transmembrane helix</keyword>
<evidence type="ECO:0000256" key="1">
    <source>
        <dbReference type="ARBA" id="ARBA00004173"/>
    </source>
</evidence>
<accession>A0A1J1GVP8</accession>
<feature type="transmembrane region" description="Helical" evidence="9">
    <location>
        <begin position="206"/>
        <end position="224"/>
    </location>
</feature>
<gene>
    <name evidence="10" type="ORF">PGAL8A_00362000</name>
</gene>
<comment type="caution">
    <text evidence="10">The sequence shown here is derived from an EMBL/GenBank/DDBJ whole genome shotgun (WGS) entry which is preliminary data.</text>
</comment>
<evidence type="ECO:0000256" key="9">
    <source>
        <dbReference type="SAM" id="Phobius"/>
    </source>
</evidence>
<evidence type="ECO:0000313" key="10">
    <source>
        <dbReference type="EMBL" id="CRG96396.1"/>
    </source>
</evidence>
<keyword evidence="11" id="KW-1185">Reference proteome</keyword>
<evidence type="ECO:0000313" key="11">
    <source>
        <dbReference type="Proteomes" id="UP000220797"/>
    </source>
</evidence>
<dbReference type="OrthoDB" id="5086500at2759"/>
<dbReference type="Gene3D" id="3.40.50.1820">
    <property type="entry name" value="alpha/beta hydrolase"/>
    <property type="match status" value="1"/>
</dbReference>
<dbReference type="InterPro" id="IPR029058">
    <property type="entry name" value="AB_hydrolase_fold"/>
</dbReference>
<evidence type="ECO:0000256" key="3">
    <source>
        <dbReference type="ARBA" id="ARBA00004370"/>
    </source>
</evidence>
<name>A0A1J1GVP8_PLAGA</name>
<feature type="compositionally biased region" description="Basic and acidic residues" evidence="8">
    <location>
        <begin position="605"/>
        <end position="624"/>
    </location>
</feature>
<reference evidence="10" key="1">
    <citation type="submission" date="2015-04" db="EMBL/GenBank/DDBJ databases">
        <authorList>
            <consortium name="Pathogen Informatics"/>
        </authorList>
    </citation>
    <scope>NUCLEOTIDE SEQUENCE [LARGE SCALE GENOMIC DNA]</scope>
    <source>
        <strain evidence="10">8A</strain>
    </source>
</reference>
<evidence type="ECO:0000256" key="6">
    <source>
        <dbReference type="ARBA" id="ARBA00023136"/>
    </source>
</evidence>
<evidence type="ECO:0000256" key="2">
    <source>
        <dbReference type="ARBA" id="ARBA00004240"/>
    </source>
</evidence>
<dbReference type="GO" id="GO:0005783">
    <property type="term" value="C:endoplasmic reticulum"/>
    <property type="evidence" value="ECO:0007669"/>
    <property type="project" value="UniProtKB-SubCell"/>
</dbReference>
<dbReference type="GO" id="GO:0016787">
    <property type="term" value="F:hydrolase activity"/>
    <property type="evidence" value="ECO:0007669"/>
    <property type="project" value="UniProtKB-KW"/>
</dbReference>
<dbReference type="OMA" id="HIYMISK"/>
<feature type="coiled-coil region" evidence="7">
    <location>
        <begin position="999"/>
        <end position="1033"/>
    </location>
</feature>
<keyword evidence="4" id="KW-0256">Endoplasmic reticulum</keyword>
<dbReference type="InterPro" id="IPR052374">
    <property type="entry name" value="SERAC1"/>
</dbReference>
<keyword evidence="7" id="KW-0175">Coiled coil</keyword>
<organism evidence="10 11">
    <name type="scientific">Plasmodium gallinaceum</name>
    <dbReference type="NCBI Taxonomy" id="5849"/>
    <lineage>
        <taxon>Eukaryota</taxon>
        <taxon>Sar</taxon>
        <taxon>Alveolata</taxon>
        <taxon>Apicomplexa</taxon>
        <taxon>Aconoidasida</taxon>
        <taxon>Haemosporida</taxon>
        <taxon>Plasmodiidae</taxon>
        <taxon>Plasmodium</taxon>
        <taxon>Plasmodium (Haemamoeba)</taxon>
    </lineage>
</organism>
<dbReference type="VEuPathDB" id="PlasmoDB:PGAL8A_00362000"/>
<keyword evidence="10" id="KW-0378">Hydrolase</keyword>
<keyword evidence="6 9" id="KW-0472">Membrane</keyword>
<evidence type="ECO:0000256" key="4">
    <source>
        <dbReference type="ARBA" id="ARBA00022824"/>
    </source>
</evidence>
<evidence type="ECO:0000256" key="5">
    <source>
        <dbReference type="ARBA" id="ARBA00023128"/>
    </source>
</evidence>
<keyword evidence="5" id="KW-0496">Mitochondrion</keyword>
<evidence type="ECO:0000256" key="8">
    <source>
        <dbReference type="SAM" id="MobiDB-lite"/>
    </source>
</evidence>
<feature type="region of interest" description="Disordered" evidence="8">
    <location>
        <begin position="600"/>
        <end position="624"/>
    </location>
</feature>
<dbReference type="PANTHER" id="PTHR48182">
    <property type="entry name" value="PROTEIN SERAC1"/>
    <property type="match status" value="1"/>
</dbReference>
<keyword evidence="9" id="KW-0812">Transmembrane</keyword>
<dbReference type="GO" id="GO:0005739">
    <property type="term" value="C:mitochondrion"/>
    <property type="evidence" value="ECO:0007669"/>
    <property type="project" value="UniProtKB-SubCell"/>
</dbReference>
<protein>
    <submittedName>
        <fullName evidence="10">Alpha/beta hydrolase, putative</fullName>
    </submittedName>
</protein>
<dbReference type="GeneID" id="39732150"/>
<evidence type="ECO:0000256" key="7">
    <source>
        <dbReference type="SAM" id="Coils"/>
    </source>
</evidence>
<comment type="subcellular location">
    <subcellularLocation>
        <location evidence="2">Endoplasmic reticulum</location>
    </subcellularLocation>
    <subcellularLocation>
        <location evidence="3">Membrane</location>
    </subcellularLocation>
    <subcellularLocation>
        <location evidence="1">Mitochondrion</location>
    </subcellularLocation>
</comment>
<dbReference type="Proteomes" id="UP000220797">
    <property type="component" value="Unassembled WGS sequence"/>
</dbReference>
<proteinExistence type="predicted"/>
<dbReference type="RefSeq" id="XP_028529201.1">
    <property type="nucleotide sequence ID" value="XM_028672672.1"/>
</dbReference>